<dbReference type="AlphaFoldDB" id="A0A5C6C2W3"/>
<keyword evidence="3" id="KW-1185">Reference proteome</keyword>
<evidence type="ECO:0000313" key="2">
    <source>
        <dbReference type="EMBL" id="TWU18522.1"/>
    </source>
</evidence>
<protein>
    <recommendedName>
        <fullName evidence="4">DUF456 domain-containing protein</fullName>
    </recommendedName>
</protein>
<name>A0A5C6C2W3_9BACT</name>
<organism evidence="2 3">
    <name type="scientific">Allorhodopirellula heiligendammensis</name>
    <dbReference type="NCBI Taxonomy" id="2714739"/>
    <lineage>
        <taxon>Bacteria</taxon>
        <taxon>Pseudomonadati</taxon>
        <taxon>Planctomycetota</taxon>
        <taxon>Planctomycetia</taxon>
        <taxon>Pirellulales</taxon>
        <taxon>Pirellulaceae</taxon>
        <taxon>Allorhodopirellula</taxon>
    </lineage>
</organism>
<dbReference type="EMBL" id="SJPU01000001">
    <property type="protein sequence ID" value="TWU18522.1"/>
    <property type="molecule type" value="Genomic_DNA"/>
</dbReference>
<keyword evidence="1" id="KW-1133">Transmembrane helix</keyword>
<gene>
    <name evidence="2" type="ORF">Poly21_06850</name>
</gene>
<dbReference type="Proteomes" id="UP000319908">
    <property type="component" value="Unassembled WGS sequence"/>
</dbReference>
<keyword evidence="1" id="KW-0812">Transmembrane</keyword>
<evidence type="ECO:0008006" key="4">
    <source>
        <dbReference type="Google" id="ProtNLM"/>
    </source>
</evidence>
<sequence>MIEPTDFLHNLMAGVATQLIAESVSDPAPDPGWLLQLQESARPVVTSGGTFLIATVLVLICLGAWLLNLIALPGNWLAVLAMGVYAWLGPESGRGQLGLVPLGLAFLAAILGEIVEFAAGAVGASRAGASRRGTIMAIGGSMMGAIAGGIIGLPIPVIGPVLAALLFGGLGATAGAMLAEWQDGKPWRENWRIGHAAFWGRTTGTVGKMLIGILIVLICLIAVLI</sequence>
<keyword evidence="1" id="KW-0472">Membrane</keyword>
<dbReference type="OrthoDB" id="282141at2"/>
<evidence type="ECO:0000313" key="3">
    <source>
        <dbReference type="Proteomes" id="UP000319908"/>
    </source>
</evidence>
<feature type="transmembrane region" description="Helical" evidence="1">
    <location>
        <begin position="44"/>
        <end position="62"/>
    </location>
</feature>
<reference evidence="2 3" key="1">
    <citation type="journal article" date="2020" name="Antonie Van Leeuwenhoek">
        <title>Rhodopirellula heiligendammensis sp. nov., Rhodopirellula pilleata sp. nov., and Rhodopirellula solitaria sp. nov. isolated from natural or artificial marine surfaces in Northern Germany and California, USA, and emended description of the genus Rhodopirellula.</title>
        <authorList>
            <person name="Kallscheuer N."/>
            <person name="Wiegand S."/>
            <person name="Jogler M."/>
            <person name="Boedeker C."/>
            <person name="Peeters S.H."/>
            <person name="Rast P."/>
            <person name="Heuer A."/>
            <person name="Jetten M.S.M."/>
            <person name="Rohde M."/>
            <person name="Jogler C."/>
        </authorList>
    </citation>
    <scope>NUCLEOTIDE SEQUENCE [LARGE SCALE GENOMIC DNA]</scope>
    <source>
        <strain evidence="2 3">Poly21</strain>
    </source>
</reference>
<feature type="transmembrane region" description="Helical" evidence="1">
    <location>
        <begin position="202"/>
        <end position="224"/>
    </location>
</feature>
<proteinExistence type="predicted"/>
<comment type="caution">
    <text evidence="2">The sequence shown here is derived from an EMBL/GenBank/DDBJ whole genome shotgun (WGS) entry which is preliminary data.</text>
</comment>
<feature type="transmembrane region" description="Helical" evidence="1">
    <location>
        <begin position="100"/>
        <end position="122"/>
    </location>
</feature>
<dbReference type="RefSeq" id="WP_146405556.1">
    <property type="nucleotide sequence ID" value="NZ_SJPU01000001.1"/>
</dbReference>
<accession>A0A5C6C2W3</accession>
<dbReference type="Pfam" id="PF04306">
    <property type="entry name" value="DUF456"/>
    <property type="match status" value="1"/>
</dbReference>
<evidence type="ECO:0000256" key="1">
    <source>
        <dbReference type="SAM" id="Phobius"/>
    </source>
</evidence>
<feature type="transmembrane region" description="Helical" evidence="1">
    <location>
        <begin position="69"/>
        <end position="88"/>
    </location>
</feature>
<dbReference type="InterPro" id="IPR007403">
    <property type="entry name" value="DUF456"/>
</dbReference>